<evidence type="ECO:0000313" key="1">
    <source>
        <dbReference type="EMBL" id="SLN15918.1"/>
    </source>
</evidence>
<keyword evidence="2" id="KW-1185">Reference proteome</keyword>
<dbReference type="RefSeq" id="WP_085862853.1">
    <property type="nucleotide sequence ID" value="NZ_FWFT01000001.1"/>
</dbReference>
<dbReference type="Proteomes" id="UP000193623">
    <property type="component" value="Unassembled WGS sequence"/>
</dbReference>
<organism evidence="1 2">
    <name type="scientific">Pseudooctadecabacter jejudonensis</name>
    <dbReference type="NCBI Taxonomy" id="1391910"/>
    <lineage>
        <taxon>Bacteria</taxon>
        <taxon>Pseudomonadati</taxon>
        <taxon>Pseudomonadota</taxon>
        <taxon>Alphaproteobacteria</taxon>
        <taxon>Rhodobacterales</taxon>
        <taxon>Paracoccaceae</taxon>
        <taxon>Pseudooctadecabacter</taxon>
    </lineage>
</organism>
<gene>
    <name evidence="1" type="ORF">PSJ8397_00378</name>
</gene>
<evidence type="ECO:0000313" key="2">
    <source>
        <dbReference type="Proteomes" id="UP000193623"/>
    </source>
</evidence>
<reference evidence="1 2" key="1">
    <citation type="submission" date="2017-03" db="EMBL/GenBank/DDBJ databases">
        <authorList>
            <person name="Afonso C.L."/>
            <person name="Miller P.J."/>
            <person name="Scott M.A."/>
            <person name="Spackman E."/>
            <person name="Goraichik I."/>
            <person name="Dimitrov K.M."/>
            <person name="Suarez D.L."/>
            <person name="Swayne D.E."/>
        </authorList>
    </citation>
    <scope>NUCLEOTIDE SEQUENCE [LARGE SCALE GENOMIC DNA]</scope>
    <source>
        <strain evidence="1 2">CECT 8397</strain>
    </source>
</reference>
<sequence length="146" mass="15995">MRKKKSSTLLPVLVVLMITLVVGFIALSGRTNAPPIAGNPDYPHHVCTFDRYCAGAVCTSTPIYVIAYMNYVDGRPRLEVPGMSTLTDLTRTDEALIYASTTGNIKGTLTIYRDRALDFVATSQPTPEDDPIEHYASGQCDRLVEP</sequence>
<dbReference type="EMBL" id="FWFT01000001">
    <property type="protein sequence ID" value="SLN15918.1"/>
    <property type="molecule type" value="Genomic_DNA"/>
</dbReference>
<protein>
    <submittedName>
        <fullName evidence="1">Uncharacterized protein</fullName>
    </submittedName>
</protein>
<accession>A0A1Y5REY6</accession>
<dbReference type="AlphaFoldDB" id="A0A1Y5REY6"/>
<proteinExistence type="predicted"/>
<name>A0A1Y5REY6_9RHOB</name>